<comment type="caution">
    <text evidence="1">The sequence shown here is derived from an EMBL/GenBank/DDBJ whole genome shotgun (WGS) entry which is preliminary data.</text>
</comment>
<reference evidence="1 2" key="1">
    <citation type="submission" date="2018-05" db="EMBL/GenBank/DDBJ databases">
        <title>Rhodoferax soyangensis sp.nov., isolated from an oligotrophic freshwater lake.</title>
        <authorList>
            <person name="Park M."/>
        </authorList>
    </citation>
    <scope>NUCLEOTIDE SEQUENCE [LARGE SCALE GENOMIC DNA]</scope>
    <source>
        <strain evidence="1 2">IMCC26218</strain>
    </source>
</reference>
<keyword evidence="2" id="KW-1185">Reference proteome</keyword>
<evidence type="ECO:0000313" key="1">
    <source>
        <dbReference type="EMBL" id="RFO95788.1"/>
    </source>
</evidence>
<accession>A0A3E1R8U7</accession>
<dbReference type="AlphaFoldDB" id="A0A3E1R8U7"/>
<protein>
    <submittedName>
        <fullName evidence="1">Uncharacterized protein</fullName>
    </submittedName>
</protein>
<proteinExistence type="predicted"/>
<gene>
    <name evidence="1" type="ORF">DIC66_16505</name>
</gene>
<dbReference type="EMBL" id="QFZK01000012">
    <property type="protein sequence ID" value="RFO95788.1"/>
    <property type="molecule type" value="Genomic_DNA"/>
</dbReference>
<name>A0A3E1R8U7_9BURK</name>
<evidence type="ECO:0000313" key="2">
    <source>
        <dbReference type="Proteomes" id="UP000260665"/>
    </source>
</evidence>
<dbReference type="Proteomes" id="UP000260665">
    <property type="component" value="Unassembled WGS sequence"/>
</dbReference>
<sequence>MIRVGLSQQALTVARMPRFGVGSVGAVEQLACLQVAIASTDPTEPWRAAVERLAQWLADHKDQRFAVQVVLSGRFVRWQLLPWRIELSGRAELTAYAALRFRETYGKAVQGWNILPAALAPGCTAPAAAVDSTLVQALTQVCEAQGAQLQELTPYFSSAFDAWHSRLKGKAAWFGTVEADTFTLGLLQGGQWTALQTQRLSGDWRAPLPALMAQIALACDLPEGVVPLFLAGDMAAPAAQSTLPFTWLAPLQVAERAAPGLRLALGR</sequence>
<organism evidence="1 2">
    <name type="scientific">Rhodoferax lacus</name>
    <dbReference type="NCBI Taxonomy" id="2184758"/>
    <lineage>
        <taxon>Bacteria</taxon>
        <taxon>Pseudomonadati</taxon>
        <taxon>Pseudomonadota</taxon>
        <taxon>Betaproteobacteria</taxon>
        <taxon>Burkholderiales</taxon>
        <taxon>Comamonadaceae</taxon>
        <taxon>Rhodoferax</taxon>
    </lineage>
</organism>